<evidence type="ECO:0000313" key="3">
    <source>
        <dbReference type="Proteomes" id="UP000186698"/>
    </source>
</evidence>
<keyword evidence="3" id="KW-1185">Reference proteome</keyword>
<dbReference type="GO" id="GO:0005886">
    <property type="term" value="C:plasma membrane"/>
    <property type="evidence" value="ECO:0000318"/>
    <property type="project" value="GO_Central"/>
</dbReference>
<gene>
    <name evidence="4" type="primary">deptorl.L</name>
</gene>
<dbReference type="Pfam" id="PF00610">
    <property type="entry name" value="DEP"/>
    <property type="match status" value="2"/>
</dbReference>
<dbReference type="CTD" id="108702036"/>
<dbReference type="OrthoDB" id="39497at2759"/>
<evidence type="ECO:0000259" key="2">
    <source>
        <dbReference type="PROSITE" id="PS50186"/>
    </source>
</evidence>
<dbReference type="SMART" id="SM00049">
    <property type="entry name" value="DEP"/>
    <property type="match status" value="2"/>
</dbReference>
<dbReference type="KEGG" id="xla:108702036"/>
<proteinExistence type="predicted"/>
<dbReference type="GO" id="GO:0030291">
    <property type="term" value="F:protein serine/threonine kinase inhibitor activity"/>
    <property type="evidence" value="ECO:0000318"/>
    <property type="project" value="GO_Central"/>
</dbReference>
<dbReference type="CDD" id="cd23067">
    <property type="entry name" value="PDZ_DEPTOR-like"/>
    <property type="match status" value="1"/>
</dbReference>
<sequence>SGKETLSRSQGDRAGENQRRAEVGLAGEQLRLWLHNAKDRCQDTRTYPNCLVGKELVDWLVEHSEAPDRQTAVSIMQRLMDYNVVHHVCDEHVSFKDAKLLYRFRNDDGTLSPSKQVKICVRGQRLYEMITSQEESILQVREQGSERYRRTFLGQQILDWLLDHGEVSSREEGVKLCRELLEHGIIQHVSGHQHFSDSEMLFQFTINFRRRRKLIEVLNDPDPVMDPKQESPDSPFCLRKLGSDLPHNNFVCVQHNEPKIVPAPRRCGYSSPGSGSSYTYLSPSVPLKTPPSVLKRPVTAEELLSPGAPYVRKILMYECKKSEGILGDDVGWGFVIRGSGPCHIQAVDPGGPAAAAGMKVCQFIYAVNGNCCLRYDCQTINRLIVAGPRAIILEVLEPLSEFAFFWELSPVRG</sequence>
<dbReference type="RefSeq" id="XP_041431762.1">
    <property type="nucleotide sequence ID" value="XM_041575828.1"/>
</dbReference>
<dbReference type="InterPro" id="IPR036390">
    <property type="entry name" value="WH_DNA-bd_sf"/>
</dbReference>
<dbReference type="Gene3D" id="1.10.10.10">
    <property type="entry name" value="Winged helix-like DNA-binding domain superfamily/Winged helix DNA-binding domain"/>
    <property type="match status" value="2"/>
</dbReference>
<dbReference type="GO" id="GO:0007186">
    <property type="term" value="P:G protein-coupled receptor signaling pathway"/>
    <property type="evidence" value="ECO:0000318"/>
    <property type="project" value="GO_Central"/>
</dbReference>
<dbReference type="GO" id="GO:0005096">
    <property type="term" value="F:GTPase activator activity"/>
    <property type="evidence" value="ECO:0000318"/>
    <property type="project" value="GO_Central"/>
</dbReference>
<dbReference type="InterPro" id="IPR001478">
    <property type="entry name" value="PDZ"/>
</dbReference>
<dbReference type="Gene3D" id="2.30.42.10">
    <property type="match status" value="1"/>
</dbReference>
<dbReference type="SMART" id="SM00228">
    <property type="entry name" value="PDZ"/>
    <property type="match status" value="1"/>
</dbReference>
<dbReference type="GO" id="GO:1904262">
    <property type="term" value="P:negative regulation of TORC1 signaling"/>
    <property type="evidence" value="ECO:0000318"/>
    <property type="project" value="GO_Central"/>
</dbReference>
<evidence type="ECO:0000313" key="4">
    <source>
        <dbReference type="RefSeq" id="XP_041431762.1"/>
    </source>
</evidence>
<evidence type="ECO:0000256" key="1">
    <source>
        <dbReference type="SAM" id="MobiDB-lite"/>
    </source>
</evidence>
<reference evidence="4" key="1">
    <citation type="submission" date="2025-08" db="UniProtKB">
        <authorList>
            <consortium name="RefSeq"/>
        </authorList>
    </citation>
    <scope>IDENTIFICATION</scope>
    <source>
        <strain evidence="4">J_2021</strain>
        <tissue evidence="4">Erythrocytes</tissue>
    </source>
</reference>
<dbReference type="Proteomes" id="UP000186698">
    <property type="component" value="Chromosome 9_10L"/>
</dbReference>
<dbReference type="GO" id="GO:1903940">
    <property type="term" value="P:negative regulation of TORC2 signaling"/>
    <property type="evidence" value="ECO:0000318"/>
    <property type="project" value="GO_Central"/>
</dbReference>
<organism evidence="3 4">
    <name type="scientific">Xenopus laevis</name>
    <name type="common">African clawed frog</name>
    <dbReference type="NCBI Taxonomy" id="8355"/>
    <lineage>
        <taxon>Eukaryota</taxon>
        <taxon>Metazoa</taxon>
        <taxon>Chordata</taxon>
        <taxon>Craniata</taxon>
        <taxon>Vertebrata</taxon>
        <taxon>Euteleostomi</taxon>
        <taxon>Amphibia</taxon>
        <taxon>Batrachia</taxon>
        <taxon>Anura</taxon>
        <taxon>Pipoidea</taxon>
        <taxon>Pipidae</taxon>
        <taxon>Xenopodinae</taxon>
        <taxon>Xenopus</taxon>
        <taxon>Xenopus</taxon>
    </lineage>
</organism>
<dbReference type="GeneID" id="108702036"/>
<dbReference type="AlphaFoldDB" id="A0A8J1LQG0"/>
<dbReference type="InterPro" id="IPR051832">
    <property type="entry name" value="mTOR-Rac_regulators"/>
</dbReference>
<feature type="domain" description="DEP" evidence="2">
    <location>
        <begin position="21"/>
        <end position="106"/>
    </location>
</feature>
<feature type="region of interest" description="Disordered" evidence="1">
    <location>
        <begin position="1"/>
        <end position="21"/>
    </location>
</feature>
<dbReference type="InterPro" id="IPR000591">
    <property type="entry name" value="DEP_dom"/>
</dbReference>
<dbReference type="GO" id="GO:0035556">
    <property type="term" value="P:intracellular signal transduction"/>
    <property type="evidence" value="ECO:0007669"/>
    <property type="project" value="InterPro"/>
</dbReference>
<dbReference type="InterPro" id="IPR036034">
    <property type="entry name" value="PDZ_sf"/>
</dbReference>
<dbReference type="PANTHER" id="PTHR22829:SF7">
    <property type="entry name" value="DEP DOMAIN-CONTAINING MTOR-INTERACTING PROTEIN"/>
    <property type="match status" value="1"/>
</dbReference>
<dbReference type="GO" id="GO:0005085">
    <property type="term" value="F:guanyl-nucleotide exchange factor activity"/>
    <property type="evidence" value="ECO:0000318"/>
    <property type="project" value="GO_Central"/>
</dbReference>
<dbReference type="SUPFAM" id="SSF46785">
    <property type="entry name" value="Winged helix' DNA-binding domain"/>
    <property type="match status" value="2"/>
</dbReference>
<dbReference type="SUPFAM" id="SSF50156">
    <property type="entry name" value="PDZ domain-like"/>
    <property type="match status" value="1"/>
</dbReference>
<feature type="non-terminal residue" evidence="4">
    <location>
        <position position="1"/>
    </location>
</feature>
<dbReference type="PANTHER" id="PTHR22829">
    <property type="entry name" value="DEP DOMAIN PROTEIN"/>
    <property type="match status" value="1"/>
</dbReference>
<name>A0A8J1LQG0_XENLA</name>
<protein>
    <submittedName>
        <fullName evidence="4">LOW QUALITY PROTEIN: DEP domain-containing mTOR-interacting protein</fullName>
    </submittedName>
</protein>
<dbReference type="PROSITE" id="PS50186">
    <property type="entry name" value="DEP"/>
    <property type="match status" value="2"/>
</dbReference>
<accession>A0A8J1LQG0</accession>
<feature type="domain" description="DEP" evidence="2">
    <location>
        <begin position="148"/>
        <end position="206"/>
    </location>
</feature>
<dbReference type="InterPro" id="IPR036388">
    <property type="entry name" value="WH-like_DNA-bd_sf"/>
</dbReference>